<protein>
    <submittedName>
        <fullName evidence="4">CBS domain-containing protein</fullName>
    </submittedName>
</protein>
<proteinExistence type="predicted"/>
<dbReference type="Gene3D" id="3.10.580.10">
    <property type="entry name" value="CBS-domain"/>
    <property type="match status" value="1"/>
</dbReference>
<dbReference type="AlphaFoldDB" id="A0AAD9DKB8"/>
<dbReference type="EMBL" id="JATAAI010000001">
    <property type="protein sequence ID" value="KAK1748528.1"/>
    <property type="molecule type" value="Genomic_DNA"/>
</dbReference>
<organism evidence="4 5">
    <name type="scientific">Skeletonema marinoi</name>
    <dbReference type="NCBI Taxonomy" id="267567"/>
    <lineage>
        <taxon>Eukaryota</taxon>
        <taxon>Sar</taxon>
        <taxon>Stramenopiles</taxon>
        <taxon>Ochrophyta</taxon>
        <taxon>Bacillariophyta</taxon>
        <taxon>Coscinodiscophyceae</taxon>
        <taxon>Thalassiosirophycidae</taxon>
        <taxon>Thalassiosirales</taxon>
        <taxon>Skeletonemataceae</taxon>
        <taxon>Skeletonema</taxon>
        <taxon>Skeletonema marinoi-dohrnii complex</taxon>
    </lineage>
</organism>
<reference evidence="4" key="1">
    <citation type="submission" date="2023-06" db="EMBL/GenBank/DDBJ databases">
        <title>Survivors Of The Sea: Transcriptome response of Skeletonema marinoi to long-term dormancy.</title>
        <authorList>
            <person name="Pinder M.I.M."/>
            <person name="Kourtchenko O."/>
            <person name="Robertson E.K."/>
            <person name="Larsson T."/>
            <person name="Maumus F."/>
            <person name="Osuna-Cruz C.M."/>
            <person name="Vancaester E."/>
            <person name="Stenow R."/>
            <person name="Vandepoele K."/>
            <person name="Ploug H."/>
            <person name="Bruchert V."/>
            <person name="Godhe A."/>
            <person name="Topel M."/>
        </authorList>
    </citation>
    <scope>NUCLEOTIDE SEQUENCE</scope>
    <source>
        <strain evidence="4">R05AC</strain>
    </source>
</reference>
<dbReference type="PANTHER" id="PTHR43080">
    <property type="entry name" value="CBS DOMAIN-CONTAINING PROTEIN CBSX3, MITOCHONDRIAL"/>
    <property type="match status" value="1"/>
</dbReference>
<evidence type="ECO:0000259" key="3">
    <source>
        <dbReference type="PROSITE" id="PS51371"/>
    </source>
</evidence>
<dbReference type="PROSITE" id="PS51371">
    <property type="entry name" value="CBS"/>
    <property type="match status" value="1"/>
</dbReference>
<keyword evidence="1 2" id="KW-0129">CBS domain</keyword>
<dbReference type="InterPro" id="IPR051257">
    <property type="entry name" value="Diverse_CBS-Domain"/>
</dbReference>
<keyword evidence="5" id="KW-1185">Reference proteome</keyword>
<evidence type="ECO:0000256" key="2">
    <source>
        <dbReference type="PROSITE-ProRule" id="PRU00703"/>
    </source>
</evidence>
<evidence type="ECO:0000313" key="4">
    <source>
        <dbReference type="EMBL" id="KAK1748528.1"/>
    </source>
</evidence>
<dbReference type="SMART" id="SM00116">
    <property type="entry name" value="CBS"/>
    <property type="match status" value="2"/>
</dbReference>
<dbReference type="Pfam" id="PF00571">
    <property type="entry name" value="CBS"/>
    <property type="match status" value="2"/>
</dbReference>
<dbReference type="InterPro" id="IPR046342">
    <property type="entry name" value="CBS_dom_sf"/>
</dbReference>
<dbReference type="InterPro" id="IPR044725">
    <property type="entry name" value="CBSX3_CBS_dom"/>
</dbReference>
<dbReference type="SUPFAM" id="SSF54631">
    <property type="entry name" value="CBS-domain pair"/>
    <property type="match status" value="1"/>
</dbReference>
<name>A0AAD9DKB8_9STRA</name>
<gene>
    <name evidence="4" type="ORF">QTG54_000467</name>
</gene>
<feature type="non-terminal residue" evidence="4">
    <location>
        <position position="234"/>
    </location>
</feature>
<comment type="caution">
    <text evidence="4">The sequence shown here is derived from an EMBL/GenBank/DDBJ whole genome shotgun (WGS) entry which is preliminary data.</text>
</comment>
<dbReference type="CDD" id="cd04623">
    <property type="entry name" value="CBS_pair_bac_euk"/>
    <property type="match status" value="1"/>
</dbReference>
<dbReference type="PANTHER" id="PTHR43080:SF2">
    <property type="entry name" value="CBS DOMAIN-CONTAINING PROTEIN"/>
    <property type="match status" value="1"/>
</dbReference>
<evidence type="ECO:0000256" key="1">
    <source>
        <dbReference type="ARBA" id="ARBA00023122"/>
    </source>
</evidence>
<dbReference type="InterPro" id="IPR000644">
    <property type="entry name" value="CBS_dom"/>
</dbReference>
<accession>A0AAD9DKB8</accession>
<dbReference type="Proteomes" id="UP001224775">
    <property type="component" value="Unassembled WGS sequence"/>
</dbReference>
<feature type="domain" description="CBS" evidence="3">
    <location>
        <begin position="157"/>
        <end position="218"/>
    </location>
</feature>
<sequence>HIIIIDINSAKRTPRSVANIITPSKRRTTRTTIMLSACASSITRASARTLSQHRLQASAAVSSHFAATTSKRTVTSKVGDRTAEHAWNKSCYSGMDYTISEDATVFEMVEKLAAYDVGCLVTKDEKGNLSGVVSERDYVTKVALLGDSSEDIPVKKISTKAANLVMARPYDTVDACMDKMLSRDIRHLPLIDDMGQVVGIISIKDLIKECLDEKEHTLNQLASFAVGEGGHFVM</sequence>
<evidence type="ECO:0000313" key="5">
    <source>
        <dbReference type="Proteomes" id="UP001224775"/>
    </source>
</evidence>